<evidence type="ECO:0000256" key="3">
    <source>
        <dbReference type="ARBA" id="ARBA00022670"/>
    </source>
</evidence>
<dbReference type="Proteomes" id="UP000193355">
    <property type="component" value="Unassembled WGS sequence"/>
</dbReference>
<evidence type="ECO:0000256" key="2">
    <source>
        <dbReference type="ARBA" id="ARBA00006247"/>
    </source>
</evidence>
<dbReference type="InterPro" id="IPR001261">
    <property type="entry name" value="ArgE/DapE_CS"/>
</dbReference>
<evidence type="ECO:0000256" key="6">
    <source>
        <dbReference type="ARBA" id="ARBA00022833"/>
    </source>
</evidence>
<dbReference type="Pfam" id="PF01546">
    <property type="entry name" value="Peptidase_M20"/>
    <property type="match status" value="1"/>
</dbReference>
<evidence type="ECO:0000313" key="9">
    <source>
        <dbReference type="EMBL" id="SMG45743.1"/>
    </source>
</evidence>
<proteinExistence type="inferred from homology"/>
<dbReference type="Gene3D" id="3.30.70.360">
    <property type="match status" value="2"/>
</dbReference>
<dbReference type="EMBL" id="FXBB01000038">
    <property type="protein sequence ID" value="SMG45743.1"/>
    <property type="molecule type" value="Genomic_DNA"/>
</dbReference>
<dbReference type="STRING" id="561720.SAMN06275492_13810"/>
<keyword evidence="8" id="KW-0482">Metalloprotease</keyword>
<dbReference type="RefSeq" id="WP_200806672.1">
    <property type="nucleotide sequence ID" value="NZ_FXBB01000038.1"/>
</dbReference>
<name>A0A1X7KWA1_9BACT</name>
<organism evidence="9 10">
    <name type="scientific">Dethiosulfovibrio salsuginis</name>
    <dbReference type="NCBI Taxonomy" id="561720"/>
    <lineage>
        <taxon>Bacteria</taxon>
        <taxon>Thermotogati</taxon>
        <taxon>Synergistota</taxon>
        <taxon>Synergistia</taxon>
        <taxon>Synergistales</taxon>
        <taxon>Dethiosulfovibrionaceae</taxon>
        <taxon>Dethiosulfovibrio</taxon>
    </lineage>
</organism>
<dbReference type="GO" id="GO:0008270">
    <property type="term" value="F:zinc ion binding"/>
    <property type="evidence" value="ECO:0007669"/>
    <property type="project" value="InterPro"/>
</dbReference>
<dbReference type="SUPFAM" id="SSF55031">
    <property type="entry name" value="Bacterial exopeptidase dimerisation domain"/>
    <property type="match status" value="1"/>
</dbReference>
<keyword evidence="7" id="KW-0224">Dipeptidase</keyword>
<evidence type="ECO:0000313" key="10">
    <source>
        <dbReference type="Proteomes" id="UP000193355"/>
    </source>
</evidence>
<keyword evidence="5" id="KW-0378">Hydrolase</keyword>
<dbReference type="PANTHER" id="PTHR43808:SF31">
    <property type="entry name" value="N-ACETYL-L-CITRULLINE DEACETYLASE"/>
    <property type="match status" value="1"/>
</dbReference>
<protein>
    <submittedName>
        <fullName evidence="9">Succinyl-diaminopimelate desuccinylase</fullName>
    </submittedName>
</protein>
<comment type="similarity">
    <text evidence="2">Belongs to the peptidase M20A family.</text>
</comment>
<dbReference type="NCBIfam" id="NF005591">
    <property type="entry name" value="PRK07318.1"/>
    <property type="match status" value="1"/>
</dbReference>
<keyword evidence="4" id="KW-0479">Metal-binding</keyword>
<dbReference type="InterPro" id="IPR036264">
    <property type="entry name" value="Bact_exopeptidase_dim_dom"/>
</dbReference>
<dbReference type="AlphaFoldDB" id="A0A1X7KWA1"/>
<dbReference type="GO" id="GO:0006526">
    <property type="term" value="P:L-arginine biosynthetic process"/>
    <property type="evidence" value="ECO:0007669"/>
    <property type="project" value="TreeGrafter"/>
</dbReference>
<evidence type="ECO:0000256" key="5">
    <source>
        <dbReference type="ARBA" id="ARBA00022801"/>
    </source>
</evidence>
<keyword evidence="6" id="KW-0862">Zinc</keyword>
<evidence type="ECO:0000256" key="4">
    <source>
        <dbReference type="ARBA" id="ARBA00022723"/>
    </source>
</evidence>
<dbReference type="SUPFAM" id="SSF53187">
    <property type="entry name" value="Zn-dependent exopeptidases"/>
    <property type="match status" value="1"/>
</dbReference>
<evidence type="ECO:0000256" key="1">
    <source>
        <dbReference type="ARBA" id="ARBA00001947"/>
    </source>
</evidence>
<dbReference type="InterPro" id="IPR002933">
    <property type="entry name" value="Peptidase_M20"/>
</dbReference>
<accession>A0A1X7KWA1</accession>
<keyword evidence="10" id="KW-1185">Reference proteome</keyword>
<evidence type="ECO:0000256" key="7">
    <source>
        <dbReference type="ARBA" id="ARBA00022997"/>
    </source>
</evidence>
<dbReference type="InterPro" id="IPR050072">
    <property type="entry name" value="Peptidase_M20A"/>
</dbReference>
<gene>
    <name evidence="9" type="ORF">SAMN06275492_13810</name>
</gene>
<reference evidence="10" key="1">
    <citation type="submission" date="2017-04" db="EMBL/GenBank/DDBJ databases">
        <authorList>
            <person name="Varghese N."/>
            <person name="Submissions S."/>
        </authorList>
    </citation>
    <scope>NUCLEOTIDE SEQUENCE [LARGE SCALE GENOMIC DNA]</scope>
    <source>
        <strain evidence="10">USBA 82</strain>
    </source>
</reference>
<dbReference type="InterPro" id="IPR010964">
    <property type="entry name" value="M20A_pepV-rel"/>
</dbReference>
<keyword evidence="3" id="KW-0645">Protease</keyword>
<sequence length="468" mass="50205">MEELRKSIDGLRDDLVAAIRENVAIKSVEGPAEPGAPFGTGPKAAMDNFVQIAQRLGFETGVFEDMVAWADLGDPSSEMVAILGHVDVVPEGDGWSCDPYQGKIEDGKLYGRGVMDDKGPILCALYALKAIRDLEIPLKKRVRIMVGTNEETGSKAIAEYVKSGQELPVAGFTPDAEYPLINGEKGSVIAQLSAPFKVEGPIRILSFDGGVAANSVPSVAKAEIQVDPDKVEKVHFSVSAFKGPEKAKLSVEDKGEGRFVLTMLGAPAHGSLPQIGVNAVAWLVKFLRTLGVSGEQGATLNSLDRYVGTEVYGESLGVCLYDDVSRYTSVCWGTMKSEGDTVRFSLNPRFPVTFSTEDVAPVLEKTFAEAGWQVLSMRKSEPLYMAEDSELVVKLMDVYRQETGRAGDSPMSIGGGTYAKAMPNVLAFGPILPGEPSNIHEANECWDIDNMMTSAKIMGAAIVALAKD</sequence>
<dbReference type="Gene3D" id="3.40.630.10">
    <property type="entry name" value="Zn peptidases"/>
    <property type="match status" value="1"/>
</dbReference>
<dbReference type="GO" id="GO:0008237">
    <property type="term" value="F:metallopeptidase activity"/>
    <property type="evidence" value="ECO:0007669"/>
    <property type="project" value="UniProtKB-KW"/>
</dbReference>
<dbReference type="PANTHER" id="PTHR43808">
    <property type="entry name" value="ACETYLORNITHINE DEACETYLASE"/>
    <property type="match status" value="1"/>
</dbReference>
<dbReference type="GO" id="GO:0008777">
    <property type="term" value="F:acetylornithine deacetylase activity"/>
    <property type="evidence" value="ECO:0007669"/>
    <property type="project" value="TreeGrafter"/>
</dbReference>
<dbReference type="NCBIfam" id="TIGR01887">
    <property type="entry name" value="dipeptidaselike"/>
    <property type="match status" value="1"/>
</dbReference>
<dbReference type="GO" id="GO:0016805">
    <property type="term" value="F:dipeptidase activity"/>
    <property type="evidence" value="ECO:0007669"/>
    <property type="project" value="UniProtKB-KW"/>
</dbReference>
<comment type="cofactor">
    <cofactor evidence="1">
        <name>Zn(2+)</name>
        <dbReference type="ChEBI" id="CHEBI:29105"/>
    </cofactor>
</comment>
<evidence type="ECO:0000256" key="8">
    <source>
        <dbReference type="ARBA" id="ARBA00023049"/>
    </source>
</evidence>
<dbReference type="PROSITE" id="PS00758">
    <property type="entry name" value="ARGE_DAPE_CPG2_1"/>
    <property type="match status" value="1"/>
</dbReference>
<dbReference type="GO" id="GO:0006508">
    <property type="term" value="P:proteolysis"/>
    <property type="evidence" value="ECO:0007669"/>
    <property type="project" value="UniProtKB-KW"/>
</dbReference>